<dbReference type="Proteomes" id="UP000735302">
    <property type="component" value="Unassembled WGS sequence"/>
</dbReference>
<accession>A0AAV4DX39</accession>
<keyword evidence="2" id="KW-1185">Reference proteome</keyword>
<dbReference type="AlphaFoldDB" id="A0AAV4DX39"/>
<protein>
    <submittedName>
        <fullName evidence="1">Uncharacterized protein</fullName>
    </submittedName>
</protein>
<evidence type="ECO:0000313" key="1">
    <source>
        <dbReference type="EMBL" id="GFO48828.1"/>
    </source>
</evidence>
<organism evidence="1 2">
    <name type="scientific">Plakobranchus ocellatus</name>
    <dbReference type="NCBI Taxonomy" id="259542"/>
    <lineage>
        <taxon>Eukaryota</taxon>
        <taxon>Metazoa</taxon>
        <taxon>Spiralia</taxon>
        <taxon>Lophotrochozoa</taxon>
        <taxon>Mollusca</taxon>
        <taxon>Gastropoda</taxon>
        <taxon>Heterobranchia</taxon>
        <taxon>Euthyneura</taxon>
        <taxon>Panpulmonata</taxon>
        <taxon>Sacoglossa</taxon>
        <taxon>Placobranchoidea</taxon>
        <taxon>Plakobranchidae</taxon>
        <taxon>Plakobranchus</taxon>
    </lineage>
</organism>
<dbReference type="EMBL" id="BLXT01008455">
    <property type="protein sequence ID" value="GFO48828.1"/>
    <property type="molecule type" value="Genomic_DNA"/>
</dbReference>
<comment type="caution">
    <text evidence="1">The sequence shown here is derived from an EMBL/GenBank/DDBJ whole genome shotgun (WGS) entry which is preliminary data.</text>
</comment>
<sequence length="174" mass="21001">MQGCREVTRTQYMYWMQNKDTIEGAELGDTKTLYRVQKNVETQRHYTGCRRTWRHKDTIQDKEGHGHSKKLCRDAEKRTWRHEEIIEDALETQGDYSGCKDAEGRGDTRRLNRMHWRHREIIQNAGMQKDVEALGDYTRCRRTWRHEEIIQDAGMQKDVETLGDYTRCRRTWRH</sequence>
<name>A0AAV4DX39_9GAST</name>
<evidence type="ECO:0000313" key="2">
    <source>
        <dbReference type="Proteomes" id="UP000735302"/>
    </source>
</evidence>
<proteinExistence type="predicted"/>
<reference evidence="1 2" key="1">
    <citation type="journal article" date="2021" name="Elife">
        <title>Chloroplast acquisition without the gene transfer in kleptoplastic sea slugs, Plakobranchus ocellatus.</title>
        <authorList>
            <person name="Maeda T."/>
            <person name="Takahashi S."/>
            <person name="Yoshida T."/>
            <person name="Shimamura S."/>
            <person name="Takaki Y."/>
            <person name="Nagai Y."/>
            <person name="Toyoda A."/>
            <person name="Suzuki Y."/>
            <person name="Arimoto A."/>
            <person name="Ishii H."/>
            <person name="Satoh N."/>
            <person name="Nishiyama T."/>
            <person name="Hasebe M."/>
            <person name="Maruyama T."/>
            <person name="Minagawa J."/>
            <person name="Obokata J."/>
            <person name="Shigenobu S."/>
        </authorList>
    </citation>
    <scope>NUCLEOTIDE SEQUENCE [LARGE SCALE GENOMIC DNA]</scope>
</reference>
<gene>
    <name evidence="1" type="ORF">PoB_007533300</name>
</gene>